<keyword evidence="3" id="KW-1185">Reference proteome</keyword>
<proteinExistence type="predicted"/>
<evidence type="ECO:0000313" key="3">
    <source>
        <dbReference type="Proteomes" id="UP001415857"/>
    </source>
</evidence>
<gene>
    <name evidence="2" type="ORF">L1049_012298</name>
</gene>
<dbReference type="Proteomes" id="UP001415857">
    <property type="component" value="Unassembled WGS sequence"/>
</dbReference>
<dbReference type="PANTHER" id="PTHR33790:SF10">
    <property type="entry name" value="PROTEIN EARLY RESPONSIVE TO DEHYDRATION 15"/>
    <property type="match status" value="1"/>
</dbReference>
<sequence length="173" mass="19446">MELVSGGKSKLNPDAPLFIPAAFRQVEDFSPEWWELIKTSTWFHGYWLSQHQEEEIFGGNAYDDDDDVAKLLPETFDLGIDEEFSYLEAQLEELVQSSEARGETESALSAPKKEMKPLNGLEMDAEALMKNLSISKSPKERGSKSSVGPAKYLEKPAQCVSPKCAPRRIHQPR</sequence>
<name>A0AAP0RTG8_LIQFO</name>
<comment type="caution">
    <text evidence="2">The sequence shown here is derived from an EMBL/GenBank/DDBJ whole genome shotgun (WGS) entry which is preliminary data.</text>
</comment>
<organism evidence="2 3">
    <name type="scientific">Liquidambar formosana</name>
    <name type="common">Formosan gum</name>
    <dbReference type="NCBI Taxonomy" id="63359"/>
    <lineage>
        <taxon>Eukaryota</taxon>
        <taxon>Viridiplantae</taxon>
        <taxon>Streptophyta</taxon>
        <taxon>Embryophyta</taxon>
        <taxon>Tracheophyta</taxon>
        <taxon>Spermatophyta</taxon>
        <taxon>Magnoliopsida</taxon>
        <taxon>eudicotyledons</taxon>
        <taxon>Gunneridae</taxon>
        <taxon>Pentapetalae</taxon>
        <taxon>Saxifragales</taxon>
        <taxon>Altingiaceae</taxon>
        <taxon>Liquidambar</taxon>
    </lineage>
</organism>
<reference evidence="2 3" key="1">
    <citation type="journal article" date="2024" name="Plant J.">
        <title>Genome sequences and population genomics reveal climatic adaptation and genomic divergence between two closely related sweetgum species.</title>
        <authorList>
            <person name="Xu W.Q."/>
            <person name="Ren C.Q."/>
            <person name="Zhang X.Y."/>
            <person name="Comes H.P."/>
            <person name="Liu X.H."/>
            <person name="Li Y.G."/>
            <person name="Kettle C.J."/>
            <person name="Jalonen R."/>
            <person name="Gaisberger H."/>
            <person name="Ma Y.Z."/>
            <person name="Qiu Y.X."/>
        </authorList>
    </citation>
    <scope>NUCLEOTIDE SEQUENCE [LARGE SCALE GENOMIC DNA]</scope>
    <source>
        <strain evidence="2">Hangzhou</strain>
    </source>
</reference>
<evidence type="ECO:0000256" key="1">
    <source>
        <dbReference type="SAM" id="MobiDB-lite"/>
    </source>
</evidence>
<dbReference type="InterPro" id="IPR040414">
    <property type="entry name" value="CID1/CID2"/>
</dbReference>
<protein>
    <submittedName>
        <fullName evidence="2">Uncharacterized protein</fullName>
    </submittedName>
</protein>
<dbReference type="AlphaFoldDB" id="A0AAP0RTG8"/>
<evidence type="ECO:0000313" key="2">
    <source>
        <dbReference type="EMBL" id="KAK9284038.1"/>
    </source>
</evidence>
<accession>A0AAP0RTG8</accession>
<dbReference type="PANTHER" id="PTHR33790">
    <property type="entry name" value="OS05G0344200 PROTEIN"/>
    <property type="match status" value="1"/>
</dbReference>
<feature type="region of interest" description="Disordered" evidence="1">
    <location>
        <begin position="129"/>
        <end position="153"/>
    </location>
</feature>
<dbReference type="EMBL" id="JBBPBK010000006">
    <property type="protein sequence ID" value="KAK9284038.1"/>
    <property type="molecule type" value="Genomic_DNA"/>
</dbReference>